<name>A0A9D1LHQ4_9BACT</name>
<proteinExistence type="predicted"/>
<evidence type="ECO:0000313" key="1">
    <source>
        <dbReference type="EMBL" id="HIU39072.1"/>
    </source>
</evidence>
<comment type="caution">
    <text evidence="1">The sequence shown here is derived from an EMBL/GenBank/DDBJ whole genome shotgun (WGS) entry which is preliminary data.</text>
</comment>
<dbReference type="AlphaFoldDB" id="A0A9D1LHQ4"/>
<organism evidence="1 2">
    <name type="scientific">Candidatus Limisoma intestinavium</name>
    <dbReference type="NCBI Taxonomy" id="2840856"/>
    <lineage>
        <taxon>Bacteria</taxon>
        <taxon>Pseudomonadati</taxon>
        <taxon>Bacteroidota</taxon>
        <taxon>Bacteroidia</taxon>
        <taxon>Bacteroidales</taxon>
        <taxon>Candidatus Limisoma</taxon>
    </lineage>
</organism>
<sequence>MPACLLLLAGCDSVDDMRIPSVNVFLDLGNAGLWNTYGVHGYGECRMFNRENRIPDNFPYIERSATGYGGIMLVYGINGPIAYDRACPVEVDRDVVLYFDSDNFEAYCPKCGSRFNVCDAGGVPVSGEAVDRKYGLQQFRVIATNGGYVITR</sequence>
<protein>
    <recommendedName>
        <fullName evidence="3">Rieske domain-containing protein</fullName>
    </recommendedName>
</protein>
<accession>A0A9D1LHQ4</accession>
<evidence type="ECO:0008006" key="3">
    <source>
        <dbReference type="Google" id="ProtNLM"/>
    </source>
</evidence>
<reference evidence="1" key="2">
    <citation type="journal article" date="2021" name="PeerJ">
        <title>Extensive microbial diversity within the chicken gut microbiome revealed by metagenomics and culture.</title>
        <authorList>
            <person name="Gilroy R."/>
            <person name="Ravi A."/>
            <person name="Getino M."/>
            <person name="Pursley I."/>
            <person name="Horton D.L."/>
            <person name="Alikhan N.F."/>
            <person name="Baker D."/>
            <person name="Gharbi K."/>
            <person name="Hall N."/>
            <person name="Watson M."/>
            <person name="Adriaenssens E.M."/>
            <person name="Foster-Nyarko E."/>
            <person name="Jarju S."/>
            <person name="Secka A."/>
            <person name="Antonio M."/>
            <person name="Oren A."/>
            <person name="Chaudhuri R.R."/>
            <person name="La Ragione R."/>
            <person name="Hildebrand F."/>
            <person name="Pallen M.J."/>
        </authorList>
    </citation>
    <scope>NUCLEOTIDE SEQUENCE</scope>
    <source>
        <strain evidence="1">17073</strain>
    </source>
</reference>
<reference evidence="1" key="1">
    <citation type="submission" date="2020-10" db="EMBL/GenBank/DDBJ databases">
        <authorList>
            <person name="Gilroy R."/>
        </authorList>
    </citation>
    <scope>NUCLEOTIDE SEQUENCE</scope>
    <source>
        <strain evidence="1">17073</strain>
    </source>
</reference>
<dbReference type="EMBL" id="DVMS01000151">
    <property type="protein sequence ID" value="HIU39072.1"/>
    <property type="molecule type" value="Genomic_DNA"/>
</dbReference>
<dbReference type="Proteomes" id="UP000824076">
    <property type="component" value="Unassembled WGS sequence"/>
</dbReference>
<evidence type="ECO:0000313" key="2">
    <source>
        <dbReference type="Proteomes" id="UP000824076"/>
    </source>
</evidence>
<gene>
    <name evidence="1" type="ORF">IAD18_05345</name>
</gene>